<feature type="chain" id="PRO_5019181590" evidence="1">
    <location>
        <begin position="28"/>
        <end position="335"/>
    </location>
</feature>
<evidence type="ECO:0000313" key="3">
    <source>
        <dbReference type="Proteomes" id="UP000290261"/>
    </source>
</evidence>
<evidence type="ECO:0000256" key="1">
    <source>
        <dbReference type="SAM" id="SignalP"/>
    </source>
</evidence>
<sequence length="335" mass="36770">MKSFPKSFKLLSLPIIFCGLLAFSSCSDDDAYFDSEIREIVINSSTRDTIIYIPVHQVRVPVYLSVPKDCDALAPLPAVVVLHGSGGMWKDDNPESKTMSSQFREWKELFDNNCMVGAFVDSFSGRGATEKSGKWETAPDNFKISSQFIRSRDANAAMSQLRKIKFKDGSPVVRSEDIGLLGFSDGGTSVISTLYDTNTTPTGWEWTQSFGGKEYDTSSGVMSPEPRPQQGFAGGVFYYGGSGGYNYWGSSPCNSEALEKNIYQNYAPILFQIPTGDSLSEGSLCLAGLLAEKGKSVELNIYEGVGHGFDTDDNTQSSEARTKTLNWLKNILHMD</sequence>
<comment type="caution">
    <text evidence="2">The sequence shown here is derived from an EMBL/GenBank/DDBJ whole genome shotgun (WGS) entry which is preliminary data.</text>
</comment>
<feature type="signal peptide" evidence="1">
    <location>
        <begin position="1"/>
        <end position="27"/>
    </location>
</feature>
<protein>
    <submittedName>
        <fullName evidence="2">Uncharacterized protein</fullName>
    </submittedName>
</protein>
<accession>A0A444VJJ4</accession>
<dbReference type="SUPFAM" id="SSF53474">
    <property type="entry name" value="alpha/beta-Hydrolases"/>
    <property type="match status" value="1"/>
</dbReference>
<keyword evidence="3" id="KW-1185">Reference proteome</keyword>
<proteinExistence type="predicted"/>
<dbReference type="Proteomes" id="UP000290261">
    <property type="component" value="Unassembled WGS sequence"/>
</dbReference>
<dbReference type="Gene3D" id="3.40.50.1820">
    <property type="entry name" value="alpha/beta hydrolase"/>
    <property type="match status" value="1"/>
</dbReference>
<reference evidence="2 3" key="1">
    <citation type="submission" date="2014-04" db="EMBL/GenBank/DDBJ databases">
        <title>Whole genome of Muricauda olearia.</title>
        <authorList>
            <person name="Zhang X.-H."/>
            <person name="Tang K."/>
        </authorList>
    </citation>
    <scope>NUCLEOTIDE SEQUENCE [LARGE SCALE GENOMIC DNA]</scope>
    <source>
        <strain evidence="2 3">Th120</strain>
    </source>
</reference>
<organism evidence="2 3">
    <name type="scientific">Flagellimonas olearia</name>
    <dbReference type="NCBI Taxonomy" id="552546"/>
    <lineage>
        <taxon>Bacteria</taxon>
        <taxon>Pseudomonadati</taxon>
        <taxon>Bacteroidota</taxon>
        <taxon>Flavobacteriia</taxon>
        <taxon>Flavobacteriales</taxon>
        <taxon>Flavobacteriaceae</taxon>
        <taxon>Flagellimonas</taxon>
    </lineage>
</organism>
<dbReference type="InterPro" id="IPR029058">
    <property type="entry name" value="AB_hydrolase_fold"/>
</dbReference>
<keyword evidence="1" id="KW-0732">Signal</keyword>
<name>A0A444VJJ4_9FLAO</name>
<evidence type="ECO:0000313" key="2">
    <source>
        <dbReference type="EMBL" id="RYC50933.1"/>
    </source>
</evidence>
<dbReference type="RefSeq" id="WP_129655365.1">
    <property type="nucleotide sequence ID" value="NZ_ML142912.1"/>
</dbReference>
<dbReference type="PROSITE" id="PS51257">
    <property type="entry name" value="PROKAR_LIPOPROTEIN"/>
    <property type="match status" value="1"/>
</dbReference>
<gene>
    <name evidence="2" type="ORF">DN53_17655</name>
</gene>
<dbReference type="AlphaFoldDB" id="A0A444VJJ4"/>
<dbReference type="EMBL" id="JJMP01000008">
    <property type="protein sequence ID" value="RYC50933.1"/>
    <property type="molecule type" value="Genomic_DNA"/>
</dbReference>